<dbReference type="PANTHER" id="PTHR11795:SF445">
    <property type="entry name" value="AMINO ACID ABC TRANSPORTER PERMEASE PROTEIN"/>
    <property type="match status" value="1"/>
</dbReference>
<evidence type="ECO:0000256" key="8">
    <source>
        <dbReference type="ARBA" id="ARBA00037998"/>
    </source>
</evidence>
<evidence type="ECO:0000256" key="5">
    <source>
        <dbReference type="ARBA" id="ARBA00022970"/>
    </source>
</evidence>
<comment type="similarity">
    <text evidence="8">Belongs to the binding-protein-dependent transport system permease family. LivHM subfamily.</text>
</comment>
<dbReference type="RefSeq" id="WP_040136833.1">
    <property type="nucleotide sequence ID" value="NZ_CP007795.1"/>
</dbReference>
<name>A0A060DNA4_9PROT</name>
<proteinExistence type="inferred from homology"/>
<keyword evidence="7 9" id="KW-0472">Membrane</keyword>
<evidence type="ECO:0000313" key="11">
    <source>
        <dbReference type="Proteomes" id="UP000027186"/>
    </source>
</evidence>
<feature type="transmembrane region" description="Helical" evidence="9">
    <location>
        <begin position="66"/>
        <end position="91"/>
    </location>
</feature>
<dbReference type="PANTHER" id="PTHR11795">
    <property type="entry name" value="BRANCHED-CHAIN AMINO ACID TRANSPORT SYSTEM PERMEASE PROTEIN LIVH"/>
    <property type="match status" value="1"/>
</dbReference>
<dbReference type="Pfam" id="PF02653">
    <property type="entry name" value="BPD_transp_2"/>
    <property type="match status" value="1"/>
</dbReference>
<feature type="transmembrane region" description="Helical" evidence="9">
    <location>
        <begin position="196"/>
        <end position="216"/>
    </location>
</feature>
<evidence type="ECO:0000256" key="7">
    <source>
        <dbReference type="ARBA" id="ARBA00023136"/>
    </source>
</evidence>
<keyword evidence="3" id="KW-1003">Cell membrane</keyword>
<dbReference type="AlphaFoldDB" id="A0A060DNA4"/>
<organism evidence="10 11">
    <name type="scientific">Azospirillum argentinense</name>
    <dbReference type="NCBI Taxonomy" id="2970906"/>
    <lineage>
        <taxon>Bacteria</taxon>
        <taxon>Pseudomonadati</taxon>
        <taxon>Pseudomonadota</taxon>
        <taxon>Alphaproteobacteria</taxon>
        <taxon>Rhodospirillales</taxon>
        <taxon>Azospirillaceae</taxon>
        <taxon>Azospirillum</taxon>
    </lineage>
</organism>
<evidence type="ECO:0000256" key="4">
    <source>
        <dbReference type="ARBA" id="ARBA00022692"/>
    </source>
</evidence>
<dbReference type="GO" id="GO:0022857">
    <property type="term" value="F:transmembrane transporter activity"/>
    <property type="evidence" value="ECO:0007669"/>
    <property type="project" value="InterPro"/>
</dbReference>
<dbReference type="InterPro" id="IPR001851">
    <property type="entry name" value="ABC_transp_permease"/>
</dbReference>
<keyword evidence="2" id="KW-0813">Transport</keyword>
<feature type="transmembrane region" description="Helical" evidence="9">
    <location>
        <begin position="249"/>
        <end position="266"/>
    </location>
</feature>
<dbReference type="GO" id="GO:0005886">
    <property type="term" value="C:plasma membrane"/>
    <property type="evidence" value="ECO:0007669"/>
    <property type="project" value="UniProtKB-SubCell"/>
</dbReference>
<evidence type="ECO:0000256" key="3">
    <source>
        <dbReference type="ARBA" id="ARBA00022475"/>
    </source>
</evidence>
<dbReference type="CDD" id="cd06582">
    <property type="entry name" value="TM_PBP1_LivH_like"/>
    <property type="match status" value="1"/>
</dbReference>
<keyword evidence="5" id="KW-0029">Amino-acid transport</keyword>
<dbReference type="GO" id="GO:0006865">
    <property type="term" value="P:amino acid transport"/>
    <property type="evidence" value="ECO:0007669"/>
    <property type="project" value="UniProtKB-KW"/>
</dbReference>
<evidence type="ECO:0000256" key="2">
    <source>
        <dbReference type="ARBA" id="ARBA00022448"/>
    </source>
</evidence>
<feature type="transmembrane region" description="Helical" evidence="9">
    <location>
        <begin position="6"/>
        <end position="27"/>
    </location>
</feature>
<dbReference type="EMBL" id="CP007795">
    <property type="protein sequence ID" value="AIB15376.1"/>
    <property type="molecule type" value="Genomic_DNA"/>
</dbReference>
<feature type="transmembrane region" description="Helical" evidence="9">
    <location>
        <begin position="272"/>
        <end position="290"/>
    </location>
</feature>
<feature type="transmembrane region" description="Helical" evidence="9">
    <location>
        <begin position="222"/>
        <end position="242"/>
    </location>
</feature>
<feature type="transmembrane region" description="Helical" evidence="9">
    <location>
        <begin position="145"/>
        <end position="167"/>
    </location>
</feature>
<gene>
    <name evidence="10" type="ORF">ABAZ39_26140</name>
</gene>
<geneLocation type="plasmid" evidence="10 11">
    <name>AbAZ39_p2</name>
</geneLocation>
<evidence type="ECO:0000256" key="6">
    <source>
        <dbReference type="ARBA" id="ARBA00022989"/>
    </source>
</evidence>
<feature type="transmembrane region" description="Helical" evidence="9">
    <location>
        <begin position="103"/>
        <end position="125"/>
    </location>
</feature>
<accession>A0A060DNA4</accession>
<feature type="transmembrane region" description="Helical" evidence="9">
    <location>
        <begin position="39"/>
        <end position="60"/>
    </location>
</feature>
<sequence length="298" mass="30760">MLQAIIGGLTLGSVYALIALGFNLTYTTTRTLNFAQGDFVSVGAFVGLGTVGVLTAALGADAVGYVWLYALAAVAAALAMGVLGLPLYLAAIRPFAGKPGMSWVVSTIGFGIVLQSAALSVWGLGARMLPAPFGDEVFRVGEAGFRSQELVVLVLAFAILGAFDVAMRRTAIGRCMRAVALNRDAAALMGIDVPRVMAMAFLASSALAGLSGVLVAPILSASLFMGVIIALKGFSAAIIGGLTNPRGCMAGGLLIGLVESFTALWSAQWREIMVFLLVILVLAMAPNGLFSRKLVEKV</sequence>
<keyword evidence="4 9" id="KW-0812">Transmembrane</keyword>
<evidence type="ECO:0000313" key="10">
    <source>
        <dbReference type="EMBL" id="AIB15376.1"/>
    </source>
</evidence>
<dbReference type="InterPro" id="IPR052157">
    <property type="entry name" value="BCAA_transport_permease"/>
</dbReference>
<dbReference type="KEGG" id="abq:ABAZ39_26140"/>
<reference evidence="10 11" key="1">
    <citation type="journal article" date="2014" name="Genome Announc.">
        <title>Complete Genome Sequence of the Model Rhizosphere Strain Azospirillum brasilense Az39, Successfully Applied in Agriculture.</title>
        <authorList>
            <person name="Rivera D."/>
            <person name="Revale S."/>
            <person name="Molina R."/>
            <person name="Gualpa J."/>
            <person name="Puente M."/>
            <person name="Maroniche G."/>
            <person name="Paris G."/>
            <person name="Baker D."/>
            <person name="Clavijo B."/>
            <person name="McLay K."/>
            <person name="Spaepen S."/>
            <person name="Perticari A."/>
            <person name="Vazquez M."/>
            <person name="Wisniewski-Dye F."/>
            <person name="Watkins C."/>
            <person name="Martinez-Abarca F."/>
            <person name="Vanderleyden J."/>
            <person name="Cassan F."/>
        </authorList>
    </citation>
    <scope>NUCLEOTIDE SEQUENCE [LARGE SCALE GENOMIC DNA]</scope>
    <source>
        <strain evidence="10 11">Az39</strain>
        <plasmid evidence="10">AbAZ39_p2</plasmid>
    </source>
</reference>
<evidence type="ECO:0000256" key="9">
    <source>
        <dbReference type="SAM" id="Phobius"/>
    </source>
</evidence>
<dbReference type="Proteomes" id="UP000027186">
    <property type="component" value="Plasmid AbAZ39_p2"/>
</dbReference>
<comment type="subcellular location">
    <subcellularLocation>
        <location evidence="1">Cell membrane</location>
        <topology evidence="1">Multi-pass membrane protein</topology>
    </subcellularLocation>
</comment>
<protein>
    <submittedName>
        <fullName evidence="10">ABC transporter permease</fullName>
    </submittedName>
</protein>
<evidence type="ECO:0000256" key="1">
    <source>
        <dbReference type="ARBA" id="ARBA00004651"/>
    </source>
</evidence>
<keyword evidence="6 9" id="KW-1133">Transmembrane helix</keyword>
<keyword evidence="10" id="KW-0614">Plasmid</keyword>